<dbReference type="PANTHER" id="PTHR13102:SF0">
    <property type="entry name" value="NUCLEOLAR PROTEIN 9"/>
    <property type="match status" value="1"/>
</dbReference>
<dbReference type="GO" id="GO:0003723">
    <property type="term" value="F:RNA binding"/>
    <property type="evidence" value="ECO:0007669"/>
    <property type="project" value="InterPro"/>
</dbReference>
<name>A0A813BI84_9DINO</name>
<organism evidence="2 3">
    <name type="scientific">Symbiodinium necroappetens</name>
    <dbReference type="NCBI Taxonomy" id="1628268"/>
    <lineage>
        <taxon>Eukaryota</taxon>
        <taxon>Sar</taxon>
        <taxon>Alveolata</taxon>
        <taxon>Dinophyceae</taxon>
        <taxon>Suessiales</taxon>
        <taxon>Symbiodiniaceae</taxon>
        <taxon>Symbiodinium</taxon>
    </lineage>
</organism>
<dbReference type="Proteomes" id="UP000601435">
    <property type="component" value="Unassembled WGS sequence"/>
</dbReference>
<dbReference type="InterPro" id="IPR016024">
    <property type="entry name" value="ARM-type_fold"/>
</dbReference>
<evidence type="ECO:0000256" key="1">
    <source>
        <dbReference type="ARBA" id="ARBA00022737"/>
    </source>
</evidence>
<evidence type="ECO:0000313" key="2">
    <source>
        <dbReference type="EMBL" id="CAE7901858.1"/>
    </source>
</evidence>
<dbReference type="InterPro" id="IPR001313">
    <property type="entry name" value="Pumilio_RNA-bd_rpt"/>
</dbReference>
<dbReference type="OrthoDB" id="9987665at2759"/>
<keyword evidence="3" id="KW-1185">Reference proteome</keyword>
<dbReference type="PANTHER" id="PTHR13102">
    <property type="entry name" value="NUCLEOLAR PROTEIN 9"/>
    <property type="match status" value="1"/>
</dbReference>
<evidence type="ECO:0000313" key="3">
    <source>
        <dbReference type="Proteomes" id="UP000601435"/>
    </source>
</evidence>
<dbReference type="GO" id="GO:0005730">
    <property type="term" value="C:nucleolus"/>
    <property type="evidence" value="ECO:0007669"/>
    <property type="project" value="TreeGrafter"/>
</dbReference>
<dbReference type="GO" id="GO:0000472">
    <property type="term" value="P:endonucleolytic cleavage to generate mature 5'-end of SSU-rRNA from (SSU-rRNA, 5.8S rRNA, LSU-rRNA)"/>
    <property type="evidence" value="ECO:0007669"/>
    <property type="project" value="TreeGrafter"/>
</dbReference>
<dbReference type="EMBL" id="CAJNJA010070807">
    <property type="protein sequence ID" value="CAE7901858.1"/>
    <property type="molecule type" value="Genomic_DNA"/>
</dbReference>
<comment type="caution">
    <text evidence="2">The sequence shown here is derived from an EMBL/GenBank/DDBJ whole genome shotgun (WGS) entry which is preliminary data.</text>
</comment>
<dbReference type="GO" id="GO:0000480">
    <property type="term" value="P:endonucleolytic cleavage in 5'-ETS of tricistronic rRNA transcript (SSU-rRNA, 5.8S rRNA, LSU-rRNA)"/>
    <property type="evidence" value="ECO:0007669"/>
    <property type="project" value="TreeGrafter"/>
</dbReference>
<reference evidence="2" key="1">
    <citation type="submission" date="2021-02" db="EMBL/GenBank/DDBJ databases">
        <authorList>
            <person name="Dougan E. K."/>
            <person name="Rhodes N."/>
            <person name="Thang M."/>
            <person name="Chan C."/>
        </authorList>
    </citation>
    <scope>NUCLEOTIDE SEQUENCE</scope>
</reference>
<proteinExistence type="predicted"/>
<dbReference type="GO" id="GO:0000447">
    <property type="term" value="P:endonucleolytic cleavage in ITS1 to separate SSU-rRNA from 5.8S rRNA and LSU-rRNA from tricistronic rRNA transcript (SSU-rRNA, 5.8S rRNA, LSU-rRNA)"/>
    <property type="evidence" value="ECO:0007669"/>
    <property type="project" value="TreeGrafter"/>
</dbReference>
<protein>
    <submittedName>
        <fullName evidence="2">Nop9 protein</fullName>
    </submittedName>
</protein>
<dbReference type="GO" id="GO:0000056">
    <property type="term" value="P:ribosomal small subunit export from nucleus"/>
    <property type="evidence" value="ECO:0007669"/>
    <property type="project" value="TreeGrafter"/>
</dbReference>
<gene>
    <name evidence="2" type="primary">nop9</name>
    <name evidence="2" type="ORF">SNEC2469_LOCUS30377</name>
</gene>
<dbReference type="GO" id="GO:0030686">
    <property type="term" value="C:90S preribosome"/>
    <property type="evidence" value="ECO:0007669"/>
    <property type="project" value="TreeGrafter"/>
</dbReference>
<keyword evidence="1" id="KW-0677">Repeat</keyword>
<dbReference type="Pfam" id="PF22493">
    <property type="entry name" value="PUF_NOP9"/>
    <property type="match status" value="1"/>
</dbReference>
<dbReference type="InterPro" id="IPR011989">
    <property type="entry name" value="ARM-like"/>
</dbReference>
<sequence>MKDRALLVAADQKGSKSLERLIHRAGQEAFDALMTDLLAGLTELASNQYGSHVLESAFVAWAERLGSPTAPPVDPMVAMCMKLEEERQWAGLVTDPCSAHVVRALLLATGGFVNSKEGKTGRGQEAARAGLLPATRKEVPEAIADCRRRVGASLIKLLRHGDVSALNAHASPVLQLLLRILRDCGDHSLLTEACAAVVAEAANVSVSKCEELVGSAAGSRVLEAVLEAAGAQLYGELFTRYFRSRISDLAMGVQSSFGPFLVQKLADGLRAAPQLQLALSELDFESCLGPQSGPSQHVVVLKFLEAALRLRAGLKQATSCVFRALGLQASAQYHQAWPRLLSLGAVDTVDSLYKEGAETQKVQRLPAGGPLILAVLLRFPPETVAPITSGLSKMLNGSLAALALEPRIARVLETALAPSSALGTGRLKLAKAFKGSLKTLGPHPVGGWVCAALWRASLGDTPLRTAFAEELLTVEDRLRKENFAVWKVCGLHQVKQRTEQWTQQQRKAGKIHALFEDILDGSSEAAKAAATTKARAQEDDKIAKAQEDPFVQMLLS</sequence>
<accession>A0A813BI84</accession>
<dbReference type="Gene3D" id="1.25.10.10">
    <property type="entry name" value="Leucine-rich Repeat Variant"/>
    <property type="match status" value="1"/>
</dbReference>
<dbReference type="SUPFAM" id="SSF48371">
    <property type="entry name" value="ARM repeat"/>
    <property type="match status" value="1"/>
</dbReference>
<dbReference type="AlphaFoldDB" id="A0A813BI84"/>
<dbReference type="InterPro" id="IPR040000">
    <property type="entry name" value="NOP9"/>
</dbReference>
<dbReference type="GO" id="GO:0030688">
    <property type="term" value="C:preribosome, small subunit precursor"/>
    <property type="evidence" value="ECO:0007669"/>
    <property type="project" value="TreeGrafter"/>
</dbReference>